<evidence type="ECO:0000313" key="1">
    <source>
        <dbReference type="EMBL" id="JAE25951.1"/>
    </source>
</evidence>
<sequence length="46" mass="5264">MTQHKILNQSPAPDPWISGARDDWIQKIYGFLKSGVVPNRALETFH</sequence>
<reference evidence="1" key="2">
    <citation type="journal article" date="2015" name="Data Brief">
        <title>Shoot transcriptome of the giant reed, Arundo donax.</title>
        <authorList>
            <person name="Barrero R.A."/>
            <person name="Guerrero F.D."/>
            <person name="Moolhuijzen P."/>
            <person name="Goolsby J.A."/>
            <person name="Tidwell J."/>
            <person name="Bellgard S.E."/>
            <person name="Bellgard M.I."/>
        </authorList>
    </citation>
    <scope>NUCLEOTIDE SEQUENCE</scope>
    <source>
        <tissue evidence="1">Shoot tissue taken approximately 20 cm above the soil surface</tissue>
    </source>
</reference>
<name>A0A0A9GTR4_ARUDO</name>
<accession>A0A0A9GTR4</accession>
<dbReference type="EMBL" id="GBRH01171945">
    <property type="protein sequence ID" value="JAE25951.1"/>
    <property type="molecule type" value="Transcribed_RNA"/>
</dbReference>
<reference evidence="1" key="1">
    <citation type="submission" date="2014-09" db="EMBL/GenBank/DDBJ databases">
        <authorList>
            <person name="Magalhaes I.L.F."/>
            <person name="Oliveira U."/>
            <person name="Santos F.R."/>
            <person name="Vidigal T.H.D.A."/>
            <person name="Brescovit A.D."/>
            <person name="Santos A.J."/>
        </authorList>
    </citation>
    <scope>NUCLEOTIDE SEQUENCE</scope>
    <source>
        <tissue evidence="1">Shoot tissue taken approximately 20 cm above the soil surface</tissue>
    </source>
</reference>
<proteinExistence type="predicted"/>
<protein>
    <submittedName>
        <fullName evidence="1">Uncharacterized protein</fullName>
    </submittedName>
</protein>
<organism evidence="1">
    <name type="scientific">Arundo donax</name>
    <name type="common">Giant reed</name>
    <name type="synonym">Donax arundinaceus</name>
    <dbReference type="NCBI Taxonomy" id="35708"/>
    <lineage>
        <taxon>Eukaryota</taxon>
        <taxon>Viridiplantae</taxon>
        <taxon>Streptophyta</taxon>
        <taxon>Embryophyta</taxon>
        <taxon>Tracheophyta</taxon>
        <taxon>Spermatophyta</taxon>
        <taxon>Magnoliopsida</taxon>
        <taxon>Liliopsida</taxon>
        <taxon>Poales</taxon>
        <taxon>Poaceae</taxon>
        <taxon>PACMAD clade</taxon>
        <taxon>Arundinoideae</taxon>
        <taxon>Arundineae</taxon>
        <taxon>Arundo</taxon>
    </lineage>
</organism>
<dbReference type="AlphaFoldDB" id="A0A0A9GTR4"/>